<name>A0A8J5X7M0_DIALT</name>
<gene>
    <name evidence="3" type="ORF">KFE25_012014</name>
</gene>
<evidence type="ECO:0000313" key="3">
    <source>
        <dbReference type="EMBL" id="KAG8457948.1"/>
    </source>
</evidence>
<keyword evidence="2" id="KW-1133">Transmembrane helix</keyword>
<comment type="caution">
    <text evidence="3">The sequence shown here is derived from an EMBL/GenBank/DDBJ whole genome shotgun (WGS) entry which is preliminary data.</text>
</comment>
<accession>A0A8J5X7M0</accession>
<sequence length="179" mass="17793">MYSQPPAYPTGGAPAAQMYNVVVPPGVQPGDTFQANVNGVLMNVVSPPGVSSGMEVQIPGPPPSSGAPPLPSGYPQAVYPPHHPHGAAAGYAGATSTGGVGGSSSMGYSGGGSGGGYPAGGASYGGQGVVYTSQVPMVEESVISPLGWFICIVGCFICPPCNLFGLCLQERRLVPASRV</sequence>
<reference evidence="3" key="1">
    <citation type="submission" date="2021-05" db="EMBL/GenBank/DDBJ databases">
        <title>The genome of the haptophyte Pavlova lutheri (Diacronema luteri, Pavlovales) - a model for lipid biosynthesis in eukaryotic algae.</title>
        <authorList>
            <person name="Hulatt C.J."/>
            <person name="Posewitz M.C."/>
        </authorList>
    </citation>
    <scope>NUCLEOTIDE SEQUENCE</scope>
    <source>
        <strain evidence="3">NIVA-4/92</strain>
    </source>
</reference>
<organism evidence="3 4">
    <name type="scientific">Diacronema lutheri</name>
    <name type="common">Unicellular marine alga</name>
    <name type="synonym">Monochrysis lutheri</name>
    <dbReference type="NCBI Taxonomy" id="2081491"/>
    <lineage>
        <taxon>Eukaryota</taxon>
        <taxon>Haptista</taxon>
        <taxon>Haptophyta</taxon>
        <taxon>Pavlovophyceae</taxon>
        <taxon>Pavlovales</taxon>
        <taxon>Pavlovaceae</taxon>
        <taxon>Diacronema</taxon>
    </lineage>
</organism>
<evidence type="ECO:0000256" key="2">
    <source>
        <dbReference type="SAM" id="Phobius"/>
    </source>
</evidence>
<evidence type="ECO:0000313" key="4">
    <source>
        <dbReference type="Proteomes" id="UP000751190"/>
    </source>
</evidence>
<evidence type="ECO:0000256" key="1">
    <source>
        <dbReference type="SAM" id="MobiDB-lite"/>
    </source>
</evidence>
<dbReference type="AlphaFoldDB" id="A0A8J5X7M0"/>
<proteinExistence type="predicted"/>
<feature type="region of interest" description="Disordered" evidence="1">
    <location>
        <begin position="53"/>
        <end position="78"/>
    </location>
</feature>
<dbReference type="EMBL" id="JAGTXO010000060">
    <property type="protein sequence ID" value="KAG8457948.1"/>
    <property type="molecule type" value="Genomic_DNA"/>
</dbReference>
<keyword evidence="4" id="KW-1185">Reference proteome</keyword>
<protein>
    <submittedName>
        <fullName evidence="3">Uncharacterized protein</fullName>
    </submittedName>
</protein>
<keyword evidence="2" id="KW-0812">Transmembrane</keyword>
<feature type="transmembrane region" description="Helical" evidence="2">
    <location>
        <begin position="146"/>
        <end position="168"/>
    </location>
</feature>
<dbReference type="OMA" id="WFICIVG"/>
<feature type="compositionally biased region" description="Pro residues" evidence="1">
    <location>
        <begin position="59"/>
        <end position="72"/>
    </location>
</feature>
<keyword evidence="2" id="KW-0472">Membrane</keyword>
<dbReference type="Proteomes" id="UP000751190">
    <property type="component" value="Unassembled WGS sequence"/>
</dbReference>